<dbReference type="NCBIfam" id="TIGR00046">
    <property type="entry name" value="RsmE family RNA methyltransferase"/>
    <property type="match status" value="1"/>
</dbReference>
<evidence type="ECO:0000256" key="3">
    <source>
        <dbReference type="ARBA" id="ARBA00012328"/>
    </source>
</evidence>
<dbReference type="EMBL" id="CP018180">
    <property type="protein sequence ID" value="AUJ32238.1"/>
    <property type="molecule type" value="Genomic_DNA"/>
</dbReference>
<comment type="subcellular location">
    <subcellularLocation>
        <location evidence="1 12">Cytoplasm</location>
    </subcellularLocation>
</comment>
<dbReference type="InterPro" id="IPR015947">
    <property type="entry name" value="PUA-like_sf"/>
</dbReference>
<dbReference type="InterPro" id="IPR029028">
    <property type="entry name" value="Alpha/beta_knot_MTases"/>
</dbReference>
<dbReference type="GO" id="GO:0070475">
    <property type="term" value="P:rRNA base methylation"/>
    <property type="evidence" value="ECO:0007669"/>
    <property type="project" value="TreeGrafter"/>
</dbReference>
<dbReference type="PANTHER" id="PTHR30027:SF3">
    <property type="entry name" value="16S RRNA (URACIL(1498)-N(3))-METHYLTRANSFERASE"/>
    <property type="match status" value="1"/>
</dbReference>
<dbReference type="KEGG" id="lng:BSQ50_06510"/>
<evidence type="ECO:0000256" key="11">
    <source>
        <dbReference type="ARBA" id="ARBA00047944"/>
    </source>
</evidence>
<proteinExistence type="inferred from homology"/>
<dbReference type="InterPro" id="IPR006700">
    <property type="entry name" value="RsmE"/>
</dbReference>
<dbReference type="Gene3D" id="3.40.1280.10">
    <property type="match status" value="1"/>
</dbReference>
<evidence type="ECO:0000256" key="9">
    <source>
        <dbReference type="ARBA" id="ARBA00022691"/>
    </source>
</evidence>
<evidence type="ECO:0000256" key="5">
    <source>
        <dbReference type="ARBA" id="ARBA00022490"/>
    </source>
</evidence>
<evidence type="ECO:0000256" key="12">
    <source>
        <dbReference type="PIRNR" id="PIRNR015601"/>
    </source>
</evidence>
<comment type="function">
    <text evidence="10 12">Specifically methylates the N3 position of the uracil ring of uridine 1498 (m3U1498) in 16S rRNA. Acts on the fully assembled 30S ribosomal subunit.</text>
</comment>
<evidence type="ECO:0000256" key="7">
    <source>
        <dbReference type="ARBA" id="ARBA00022603"/>
    </source>
</evidence>
<sequence>MQRYFIQQASIPLKLQLEPEIFKHAIKVLRLRVGDHFELVDTQQQVAEMKLIAIDGLQATAERLNVSKPQVELPVNVTIACGLAKNAKPEIIVQKATELGAARIIFFQGEYSIARWQPAKMEKKLQRLQKVAQAAAEQSHRTRIPAVDFYAKLSDLPFRDYDLKLVAYEEAAKEGESHIFRKFTDKLLLEKRQQTPNLLAVFGPEGGISAAEIDFLQQQGCQSAGLGPRILRAETAPWYLLAALSFALELG</sequence>
<dbReference type="GO" id="GO:0070042">
    <property type="term" value="F:rRNA (uridine-N3-)-methyltransferase activity"/>
    <property type="evidence" value="ECO:0007669"/>
    <property type="project" value="TreeGrafter"/>
</dbReference>
<dbReference type="CDD" id="cd18084">
    <property type="entry name" value="RsmE-like"/>
    <property type="match status" value="1"/>
</dbReference>
<evidence type="ECO:0000259" key="13">
    <source>
        <dbReference type="Pfam" id="PF04452"/>
    </source>
</evidence>
<dbReference type="PANTHER" id="PTHR30027">
    <property type="entry name" value="RIBOSOMAL RNA SMALL SUBUNIT METHYLTRANSFERASE E"/>
    <property type="match status" value="1"/>
</dbReference>
<evidence type="ECO:0000256" key="2">
    <source>
        <dbReference type="ARBA" id="ARBA00005528"/>
    </source>
</evidence>
<keyword evidence="7 12" id="KW-0489">Methyltransferase</keyword>
<comment type="similarity">
    <text evidence="2 12">Belongs to the RNA methyltransferase RsmE family.</text>
</comment>
<dbReference type="InterPro" id="IPR046886">
    <property type="entry name" value="RsmE_MTase_dom"/>
</dbReference>
<dbReference type="InterPro" id="IPR029026">
    <property type="entry name" value="tRNA_m1G_MTases_N"/>
</dbReference>
<dbReference type="Pfam" id="PF20260">
    <property type="entry name" value="PUA_4"/>
    <property type="match status" value="1"/>
</dbReference>
<evidence type="ECO:0000256" key="1">
    <source>
        <dbReference type="ARBA" id="ARBA00004496"/>
    </source>
</evidence>
<keyword evidence="9 12" id="KW-0949">S-adenosyl-L-methionine</keyword>
<keyword evidence="8 12" id="KW-0808">Transferase</keyword>
<keyword evidence="5 12" id="KW-0963">Cytoplasm</keyword>
<evidence type="ECO:0000256" key="4">
    <source>
        <dbReference type="ARBA" id="ARBA00013673"/>
    </source>
</evidence>
<evidence type="ECO:0000259" key="14">
    <source>
        <dbReference type="Pfam" id="PF20260"/>
    </source>
</evidence>
<dbReference type="GO" id="GO:0005737">
    <property type="term" value="C:cytoplasm"/>
    <property type="evidence" value="ECO:0007669"/>
    <property type="project" value="UniProtKB-SubCell"/>
</dbReference>
<evidence type="ECO:0000313" key="16">
    <source>
        <dbReference type="Proteomes" id="UP000324497"/>
    </source>
</evidence>
<dbReference type="SUPFAM" id="SSF88697">
    <property type="entry name" value="PUA domain-like"/>
    <property type="match status" value="1"/>
</dbReference>
<keyword evidence="6 12" id="KW-0698">rRNA processing</keyword>
<dbReference type="InterPro" id="IPR046887">
    <property type="entry name" value="RsmE_PUA-like"/>
</dbReference>
<protein>
    <recommendedName>
        <fullName evidence="4 12">Ribosomal RNA small subunit methyltransferase E</fullName>
        <ecNumber evidence="3 12">2.1.1.193</ecNumber>
    </recommendedName>
</protein>
<evidence type="ECO:0000256" key="6">
    <source>
        <dbReference type="ARBA" id="ARBA00022552"/>
    </source>
</evidence>
<gene>
    <name evidence="15" type="ORF">BSQ50_06510</name>
</gene>
<dbReference type="EC" id="2.1.1.193" evidence="3 12"/>
<dbReference type="SUPFAM" id="SSF75217">
    <property type="entry name" value="alpha/beta knot"/>
    <property type="match status" value="1"/>
</dbReference>
<evidence type="ECO:0000256" key="8">
    <source>
        <dbReference type="ARBA" id="ARBA00022679"/>
    </source>
</evidence>
<comment type="catalytic activity">
    <reaction evidence="11 12">
        <text>uridine(1498) in 16S rRNA + S-adenosyl-L-methionine = N(3)-methyluridine(1498) in 16S rRNA + S-adenosyl-L-homocysteine + H(+)</text>
        <dbReference type="Rhea" id="RHEA:42920"/>
        <dbReference type="Rhea" id="RHEA-COMP:10283"/>
        <dbReference type="Rhea" id="RHEA-COMP:10284"/>
        <dbReference type="ChEBI" id="CHEBI:15378"/>
        <dbReference type="ChEBI" id="CHEBI:57856"/>
        <dbReference type="ChEBI" id="CHEBI:59789"/>
        <dbReference type="ChEBI" id="CHEBI:65315"/>
        <dbReference type="ChEBI" id="CHEBI:74502"/>
        <dbReference type="EC" id="2.1.1.193"/>
    </reaction>
</comment>
<dbReference type="RefSeq" id="WP_148126773.1">
    <property type="nucleotide sequence ID" value="NZ_CP018180.1"/>
</dbReference>
<dbReference type="Proteomes" id="UP000324497">
    <property type="component" value="Chromosome"/>
</dbReference>
<evidence type="ECO:0000256" key="10">
    <source>
        <dbReference type="ARBA" id="ARBA00025699"/>
    </source>
</evidence>
<reference evidence="15 16" key="1">
    <citation type="submission" date="2016-11" db="EMBL/GenBank/DDBJ databases">
        <title>Interaction between Lactobacillus species and yeast in water kefir.</title>
        <authorList>
            <person name="Behr J."/>
            <person name="Xu D."/>
            <person name="Vogel R.F."/>
        </authorList>
    </citation>
    <scope>NUCLEOTIDE SEQUENCE [LARGE SCALE GENOMIC DNA]</scope>
    <source>
        <strain evidence="15 16">TMW 1.1827</strain>
    </source>
</reference>
<feature type="domain" description="Ribosomal RNA small subunit methyltransferase E PUA-like" evidence="14">
    <location>
        <begin position="18"/>
        <end position="61"/>
    </location>
</feature>
<dbReference type="PIRSF" id="PIRSF015601">
    <property type="entry name" value="MTase_slr0722"/>
    <property type="match status" value="1"/>
</dbReference>
<accession>A0A3Q8CF99</accession>
<dbReference type="AlphaFoldDB" id="A0A3Q8CF99"/>
<dbReference type="Pfam" id="PF04452">
    <property type="entry name" value="Methyltrans_RNA"/>
    <property type="match status" value="1"/>
</dbReference>
<name>A0A3Q8CF99_9LACO</name>
<keyword evidence="16" id="KW-1185">Reference proteome</keyword>
<organism evidence="15 16">
    <name type="scientific">Liquorilactobacillus nagelii</name>
    <dbReference type="NCBI Taxonomy" id="82688"/>
    <lineage>
        <taxon>Bacteria</taxon>
        <taxon>Bacillati</taxon>
        <taxon>Bacillota</taxon>
        <taxon>Bacilli</taxon>
        <taxon>Lactobacillales</taxon>
        <taxon>Lactobacillaceae</taxon>
        <taxon>Liquorilactobacillus</taxon>
    </lineage>
</organism>
<evidence type="ECO:0000313" key="15">
    <source>
        <dbReference type="EMBL" id="AUJ32238.1"/>
    </source>
</evidence>
<feature type="domain" description="Ribosomal RNA small subunit methyltransferase E methyltransferase" evidence="13">
    <location>
        <begin position="72"/>
        <end position="244"/>
    </location>
</feature>